<dbReference type="Proteomes" id="UP000767392">
    <property type="component" value="Unassembled WGS sequence"/>
</dbReference>
<sequence length="89" mass="10346">MQVQLPKEQEQALYKHVSDVLSKAVDNVEQKANLNTPWIKGKKQACKWLNVSPQSLNKLMTRGLPVHYLDDMGICFFNKREVTKYLLEQ</sequence>
<gene>
    <name evidence="1" type="ORF">DY048_05945</name>
</gene>
<evidence type="ECO:0000313" key="2">
    <source>
        <dbReference type="Proteomes" id="UP000767392"/>
    </source>
</evidence>
<accession>A0ABY2YWA9</accession>
<organism evidence="1 2">
    <name type="scientific">Apilactobacillus timberlakei</name>
    <dbReference type="NCBI Taxonomy" id="2008380"/>
    <lineage>
        <taxon>Bacteria</taxon>
        <taxon>Bacillati</taxon>
        <taxon>Bacillota</taxon>
        <taxon>Bacilli</taxon>
        <taxon>Lactobacillales</taxon>
        <taxon>Lactobacillaceae</taxon>
        <taxon>Apilactobacillus</taxon>
    </lineage>
</organism>
<evidence type="ECO:0008006" key="3">
    <source>
        <dbReference type="Google" id="ProtNLM"/>
    </source>
</evidence>
<reference evidence="1 2" key="1">
    <citation type="submission" date="2018-08" db="EMBL/GenBank/DDBJ databases">
        <title>Comparative genomics of wild bee and flower associated Lactobacillus reveals potential adaptation to the bee host.</title>
        <authorList>
            <person name="Vuong H.Q."/>
            <person name="Mcfrederick Q.S."/>
        </authorList>
    </citation>
    <scope>NUCLEOTIDE SEQUENCE [LARGE SCALE GENOMIC DNA]</scope>
    <source>
        <strain evidence="1 2">HV_04</strain>
    </source>
</reference>
<protein>
    <recommendedName>
        <fullName evidence="3">DNA-binding protein</fullName>
    </recommendedName>
</protein>
<keyword evidence="2" id="KW-1185">Reference proteome</keyword>
<dbReference type="RefSeq" id="WP_105988196.1">
    <property type="nucleotide sequence ID" value="NZ_POST01000004.1"/>
</dbReference>
<dbReference type="EMBL" id="QUAM01000004">
    <property type="protein sequence ID" value="TPR13445.1"/>
    <property type="molecule type" value="Genomic_DNA"/>
</dbReference>
<evidence type="ECO:0000313" key="1">
    <source>
        <dbReference type="EMBL" id="TPR13445.1"/>
    </source>
</evidence>
<proteinExistence type="predicted"/>
<comment type="caution">
    <text evidence="1">The sequence shown here is derived from an EMBL/GenBank/DDBJ whole genome shotgun (WGS) entry which is preliminary data.</text>
</comment>
<name>A0ABY2YWA9_9LACO</name>